<organism evidence="5 6">
    <name type="scientific">Desulfurococcus amylolyticus DSM 16532</name>
    <dbReference type="NCBI Taxonomy" id="768672"/>
    <lineage>
        <taxon>Archaea</taxon>
        <taxon>Thermoproteota</taxon>
        <taxon>Thermoprotei</taxon>
        <taxon>Desulfurococcales</taxon>
        <taxon>Desulfurococcaceae</taxon>
        <taxon>Desulfurococcus</taxon>
    </lineage>
</organism>
<comment type="similarity">
    <text evidence="3">Belongs to the flavoredoxin family.</text>
</comment>
<dbReference type="GO" id="GO:0010181">
    <property type="term" value="F:FMN binding"/>
    <property type="evidence" value="ECO:0007669"/>
    <property type="project" value="InterPro"/>
</dbReference>
<proteinExistence type="inferred from homology"/>
<dbReference type="InterPro" id="IPR052174">
    <property type="entry name" value="Flavoredoxin"/>
</dbReference>
<dbReference type="RefSeq" id="WP_014766915.1">
    <property type="nucleotide sequence ID" value="NC_018001.1"/>
</dbReference>
<accession>I3XPY6</accession>
<dbReference type="AlphaFoldDB" id="I3XPY6"/>
<dbReference type="Proteomes" id="UP000006175">
    <property type="component" value="Chromosome"/>
</dbReference>
<dbReference type="Pfam" id="PF01613">
    <property type="entry name" value="Flavin_Reduct"/>
    <property type="match status" value="1"/>
</dbReference>
<dbReference type="OrthoDB" id="8522at2157"/>
<dbReference type="Gene3D" id="2.30.110.10">
    <property type="entry name" value="Electron Transport, Fmn-binding Protein, Chain A"/>
    <property type="match status" value="1"/>
</dbReference>
<dbReference type="InterPro" id="IPR002563">
    <property type="entry name" value="Flavin_Rdtase-like_dom"/>
</dbReference>
<sequence>MGSLDLLSVLGLIPYPLVIVTAGDPDKPSERGGMVAAWLTRVSWDPPLLAVSISQKRFTYQLIKKYKGFAIHPVTSGMEEKVVDVFGSLSGRNADKFALLGVKPLRAKRIVAPILPNAPLTIECEYINEVQTGDHQLIIARVVDAYGSTTFKPLVYRRDVFAESPV</sequence>
<keyword evidence="6" id="KW-1185">Reference proteome</keyword>
<dbReference type="EMBL" id="CP003321">
    <property type="protein sequence ID" value="AFL66010.1"/>
    <property type="molecule type" value="Genomic_DNA"/>
</dbReference>
<evidence type="ECO:0000256" key="3">
    <source>
        <dbReference type="ARBA" id="ARBA00038054"/>
    </source>
</evidence>
<dbReference type="HOGENOM" id="CLU_059021_4_2_2"/>
<dbReference type="InterPro" id="IPR012349">
    <property type="entry name" value="Split_barrel_FMN-bd"/>
</dbReference>
<dbReference type="GeneID" id="13062428"/>
<evidence type="ECO:0000259" key="4">
    <source>
        <dbReference type="SMART" id="SM00903"/>
    </source>
</evidence>
<dbReference type="SUPFAM" id="SSF50475">
    <property type="entry name" value="FMN-binding split barrel"/>
    <property type="match status" value="1"/>
</dbReference>
<evidence type="ECO:0000256" key="2">
    <source>
        <dbReference type="ARBA" id="ARBA00022630"/>
    </source>
</evidence>
<gene>
    <name evidence="5" type="ORF">Desfe_0097</name>
</gene>
<evidence type="ECO:0000313" key="5">
    <source>
        <dbReference type="EMBL" id="AFL66010.1"/>
    </source>
</evidence>
<protein>
    <submittedName>
        <fullName evidence="5">Flavin reductase domain protein FMN-binding protein</fullName>
    </submittedName>
</protein>
<dbReference type="PANTHER" id="PTHR43567">
    <property type="entry name" value="FLAVOREDOXIN-RELATED-RELATED"/>
    <property type="match status" value="1"/>
</dbReference>
<reference evidence="5 6" key="1">
    <citation type="journal article" date="2012" name="J. Bacteriol.">
        <title>Complete Genome Sequence of Desulfurococcus fermentans, a Hyperthermophilic Cellulolytic Crenarchaeon Isolated from a Freshwater Hot Spring in Kamchatka, Russia.</title>
        <authorList>
            <person name="Susanti D."/>
            <person name="Johnson E.F."/>
            <person name="Rodriguez J.R."/>
            <person name="Anderson I."/>
            <person name="Perevalova A.A."/>
            <person name="Kyrpides N."/>
            <person name="Lucas S."/>
            <person name="Han J."/>
            <person name="Lapidus A."/>
            <person name="Cheng J.F."/>
            <person name="Goodwin L."/>
            <person name="Pitluck S."/>
            <person name="Mavrommatis K."/>
            <person name="Peters L."/>
            <person name="Land M.L."/>
            <person name="Hauser L."/>
            <person name="Gopalan V."/>
            <person name="Chan P.P."/>
            <person name="Lowe T.M."/>
            <person name="Atomi H."/>
            <person name="Bonch-Osmolovskaya E.A."/>
            <person name="Woyke T."/>
            <person name="Mukhopadhyay B."/>
        </authorList>
    </citation>
    <scope>NUCLEOTIDE SEQUENCE [LARGE SCALE GENOMIC DNA]</scope>
    <source>
        <strain evidence="5 6">DSM 16532</strain>
    </source>
</reference>
<comment type="cofactor">
    <cofactor evidence="1">
        <name>FMN</name>
        <dbReference type="ChEBI" id="CHEBI:58210"/>
    </cofactor>
</comment>
<dbReference type="PANTHER" id="PTHR43567:SF1">
    <property type="entry name" value="FLAVOREDOXIN"/>
    <property type="match status" value="1"/>
</dbReference>
<dbReference type="eggNOG" id="arCOG02017">
    <property type="taxonomic scope" value="Archaea"/>
</dbReference>
<dbReference type="KEGG" id="dfd:Desfe_0097"/>
<dbReference type="SMART" id="SM00903">
    <property type="entry name" value="Flavin_Reduct"/>
    <property type="match status" value="1"/>
</dbReference>
<evidence type="ECO:0000313" key="6">
    <source>
        <dbReference type="Proteomes" id="UP000006175"/>
    </source>
</evidence>
<evidence type="ECO:0000256" key="1">
    <source>
        <dbReference type="ARBA" id="ARBA00001917"/>
    </source>
</evidence>
<name>I3XPY6_DESAM</name>
<keyword evidence="2" id="KW-0285">Flavoprotein</keyword>
<feature type="domain" description="Flavin reductase like" evidence="4">
    <location>
        <begin position="10"/>
        <end position="163"/>
    </location>
</feature>